<organism evidence="3">
    <name type="scientific">Candidatus Electrothrix aestuarii</name>
    <dbReference type="NCBI Taxonomy" id="3062594"/>
    <lineage>
        <taxon>Bacteria</taxon>
        <taxon>Pseudomonadati</taxon>
        <taxon>Thermodesulfobacteriota</taxon>
        <taxon>Desulfobulbia</taxon>
        <taxon>Desulfobulbales</taxon>
        <taxon>Desulfobulbaceae</taxon>
        <taxon>Candidatus Electrothrix</taxon>
    </lineage>
</organism>
<sequence>MKKTCPCCTNVELRKAVRRGVEIDYCPDCNGIWLDNGELNKIVTESIQASVPPPPPASPTSSGVSEKESRTSIFKSFLDLMGSTKDDAVDGFADKPDDDFTSPNKT</sequence>
<accession>A0AAU8M018</accession>
<reference evidence="3" key="2">
    <citation type="submission" date="2024-06" db="EMBL/GenBank/DDBJ databases">
        <authorList>
            <person name="Plum-Jensen L.E."/>
            <person name="Schramm A."/>
            <person name="Marshall I.P.G."/>
        </authorList>
    </citation>
    <scope>NUCLEOTIDE SEQUENCE</scope>
    <source>
        <strain evidence="3">Rat1</strain>
    </source>
</reference>
<reference evidence="3" key="1">
    <citation type="journal article" date="2024" name="Syst. Appl. Microbiol.">
        <title>First single-strain enrichments of Electrothrix cable bacteria, description of E. aestuarii sp. nov. and E. rattekaaiensis sp. nov., and proposal of a cable bacteria taxonomy following the rules of the SeqCode.</title>
        <authorList>
            <person name="Plum-Jensen L.E."/>
            <person name="Schramm A."/>
            <person name="Marshall I.P.G."/>
        </authorList>
    </citation>
    <scope>NUCLEOTIDE SEQUENCE</scope>
    <source>
        <strain evidence="3">Rat1</strain>
    </source>
</reference>
<feature type="region of interest" description="Disordered" evidence="1">
    <location>
        <begin position="86"/>
        <end position="106"/>
    </location>
</feature>
<dbReference type="AlphaFoldDB" id="A0AAU8M018"/>
<name>A0AAU8M018_9BACT</name>
<feature type="domain" description="Transcription factor zinc-finger" evidence="2">
    <location>
        <begin position="4"/>
        <end position="43"/>
    </location>
</feature>
<dbReference type="KEGG" id="eaj:Q3M24_09015"/>
<proteinExistence type="predicted"/>
<feature type="compositionally biased region" description="Basic and acidic residues" evidence="1">
    <location>
        <begin position="86"/>
        <end position="95"/>
    </location>
</feature>
<evidence type="ECO:0000256" key="1">
    <source>
        <dbReference type="SAM" id="MobiDB-lite"/>
    </source>
</evidence>
<dbReference type="EMBL" id="CP159373">
    <property type="protein sequence ID" value="XCN74863.1"/>
    <property type="molecule type" value="Genomic_DNA"/>
</dbReference>
<feature type="region of interest" description="Disordered" evidence="1">
    <location>
        <begin position="48"/>
        <end position="69"/>
    </location>
</feature>
<protein>
    <submittedName>
        <fullName evidence="3">Zf-TFIIB domain-containing protein</fullName>
    </submittedName>
</protein>
<dbReference type="Pfam" id="PF13453">
    <property type="entry name" value="Zn_ribbon_TFIIB"/>
    <property type="match status" value="1"/>
</dbReference>
<evidence type="ECO:0000259" key="2">
    <source>
        <dbReference type="Pfam" id="PF13453"/>
    </source>
</evidence>
<evidence type="ECO:0000313" key="3">
    <source>
        <dbReference type="EMBL" id="XCN74863.1"/>
    </source>
</evidence>
<dbReference type="InterPro" id="IPR027392">
    <property type="entry name" value="TF_Znf"/>
</dbReference>
<gene>
    <name evidence="3" type="ORF">Q3M24_09015</name>
</gene>